<organism evidence="2 3">
    <name type="scientific">Helicobacter winghamensis</name>
    <dbReference type="NCBI Taxonomy" id="157268"/>
    <lineage>
        <taxon>Bacteria</taxon>
        <taxon>Pseudomonadati</taxon>
        <taxon>Campylobacterota</taxon>
        <taxon>Epsilonproteobacteria</taxon>
        <taxon>Campylobacterales</taxon>
        <taxon>Helicobacteraceae</taxon>
        <taxon>Helicobacter</taxon>
    </lineage>
</organism>
<dbReference type="OrthoDB" id="9773411at2"/>
<evidence type="ECO:0000256" key="1">
    <source>
        <dbReference type="SAM" id="MobiDB-lite"/>
    </source>
</evidence>
<dbReference type="GeneID" id="97289647"/>
<name>A0A2N3PIS1_9HELI</name>
<reference evidence="2 3" key="1">
    <citation type="submission" date="2016-07" db="EMBL/GenBank/DDBJ databases">
        <title>Detection of Helicobacter winghamensis from caecal content of red fox (Vulpes vulpes).</title>
        <authorList>
            <person name="Zanoni R.G."/>
            <person name="Florio D."/>
            <person name="Caffara M."/>
            <person name="Renzi M."/>
            <person name="Parisi A."/>
            <person name="Pasquali F."/>
            <person name="Manfreda G."/>
        </authorList>
    </citation>
    <scope>NUCLEOTIDE SEQUENCE [LARGE SCALE GENOMIC DNA]</scope>
    <source>
        <strain evidence="2 3">295_13</strain>
    </source>
</reference>
<evidence type="ECO:0000313" key="2">
    <source>
        <dbReference type="EMBL" id="PKT80817.1"/>
    </source>
</evidence>
<dbReference type="PANTHER" id="PTHR39431">
    <property type="entry name" value="FRPA/C-RELATED PROTEIN"/>
    <property type="match status" value="1"/>
</dbReference>
<protein>
    <submittedName>
        <fullName evidence="2">Uncharacterized protein</fullName>
    </submittedName>
</protein>
<dbReference type="PANTHER" id="PTHR39431:SF1">
    <property type="entry name" value="FRPA_C-RELATED PROTEIN"/>
    <property type="match status" value="1"/>
</dbReference>
<evidence type="ECO:0000313" key="3">
    <source>
        <dbReference type="Proteomes" id="UP000233350"/>
    </source>
</evidence>
<comment type="caution">
    <text evidence="2">The sequence shown here is derived from an EMBL/GenBank/DDBJ whole genome shotgun (WGS) entry which is preliminary data.</text>
</comment>
<keyword evidence="3" id="KW-1185">Reference proteome</keyword>
<gene>
    <name evidence="2" type="ORF">BCM31_02320</name>
</gene>
<feature type="region of interest" description="Disordered" evidence="1">
    <location>
        <begin position="24"/>
        <end position="63"/>
    </location>
</feature>
<dbReference type="EMBL" id="MBPK01000040">
    <property type="protein sequence ID" value="PKT80817.1"/>
    <property type="molecule type" value="Genomic_DNA"/>
</dbReference>
<dbReference type="AlphaFoldDB" id="A0A2N3PIS1"/>
<sequence length="555" mass="60054">MQAGINFSSFKAFDFSHTSATTHLSVNQKSPKEEITNKEANSVPQSSINKDANGQTSEVLSSNSLSNGQLNDFQKVIVDKALEKLSQIKDEMLKMWEEVFGIRPNNSSSNSQNVNLSLDSLLNTSLGQKILGNGISISQGFSQSLQVSIQGTIVASDGTKKQLDISIGISQSFMQNLQISGIGNNTQGNAQTPNQNVIDPLVIDYEGNGTELSDTKMQFDLDSDGTPDQIATLKKGSGFLALDKNNDGKINDGSELFGTKSGDGFKDLSVYDSNKDGKIDKEDPIYDKLRIWAPDGNGEGKLVGLGEKGIGVIYLNPKESEELMRGENGDLLGIKRKSADFLFENGKDGKIHHIDLVSEKIKNEALQNQAQNDVLQGGLAQILAGKVYGNSLSNIQIISTQGSLSAGNPNIGIQNTLGNLGNGILSEILEKSHISFTQISRLEVNISVSMSSLQNGQNGVSFELSQMWAKLESSFGKLQISGNQTENNQSKVNNTDKNGSNLITGNLVESLLEHFETSYKEINRLLFDPSKFKESTETFKDNILSSLPLTKLLGA</sequence>
<feature type="compositionally biased region" description="Polar residues" evidence="1">
    <location>
        <begin position="38"/>
        <end position="59"/>
    </location>
</feature>
<accession>A0A2N3PIS1</accession>
<dbReference type="Proteomes" id="UP000233350">
    <property type="component" value="Unassembled WGS sequence"/>
</dbReference>
<dbReference type="RefSeq" id="WP_006801748.1">
    <property type="nucleotide sequence ID" value="NZ_CABKOI010000021.1"/>
</dbReference>
<dbReference type="STRING" id="556267.HWAG_00056"/>
<proteinExistence type="predicted"/>